<proteinExistence type="predicted"/>
<dbReference type="GO" id="GO:0051536">
    <property type="term" value="F:iron-sulfur cluster binding"/>
    <property type="evidence" value="ECO:0007669"/>
    <property type="project" value="UniProtKB-KW"/>
</dbReference>
<dbReference type="AlphaFoldDB" id="A0A942Z5F5"/>
<keyword evidence="6" id="KW-1185">Reference proteome</keyword>
<dbReference type="Gene3D" id="3.30.70.20">
    <property type="match status" value="1"/>
</dbReference>
<evidence type="ECO:0000256" key="1">
    <source>
        <dbReference type="ARBA" id="ARBA00022723"/>
    </source>
</evidence>
<dbReference type="PROSITE" id="PS00198">
    <property type="entry name" value="4FE4S_FER_1"/>
    <property type="match status" value="1"/>
</dbReference>
<comment type="caution">
    <text evidence="5">The sequence shown here is derived from an EMBL/GenBank/DDBJ whole genome shotgun (WGS) entry which is preliminary data.</text>
</comment>
<dbReference type="PANTHER" id="PTHR42827">
    <property type="entry name" value="IRON-SULFUR CLUSTER-BINDING PROTEIN-RELATED"/>
    <property type="match status" value="1"/>
</dbReference>
<dbReference type="Proteomes" id="UP000724672">
    <property type="component" value="Unassembled WGS sequence"/>
</dbReference>
<feature type="domain" description="4Fe-4S ferredoxin-type" evidence="4">
    <location>
        <begin position="121"/>
        <end position="156"/>
    </location>
</feature>
<protein>
    <submittedName>
        <fullName evidence="5">4Fe-4S binding protein</fullName>
    </submittedName>
</protein>
<dbReference type="InterPro" id="IPR017896">
    <property type="entry name" value="4Fe4S_Fe-S-bd"/>
</dbReference>
<keyword evidence="2" id="KW-0408">Iron</keyword>
<evidence type="ECO:0000313" key="6">
    <source>
        <dbReference type="Proteomes" id="UP000724672"/>
    </source>
</evidence>
<keyword evidence="3" id="KW-0411">Iron-sulfur</keyword>
<dbReference type="PROSITE" id="PS51379">
    <property type="entry name" value="4FE4S_FER_2"/>
    <property type="match status" value="2"/>
</dbReference>
<evidence type="ECO:0000259" key="4">
    <source>
        <dbReference type="PROSITE" id="PS51379"/>
    </source>
</evidence>
<name>A0A942Z5F5_9FIRM</name>
<keyword evidence="1" id="KW-0479">Metal-binding</keyword>
<reference evidence="5" key="1">
    <citation type="submission" date="2019-12" db="EMBL/GenBank/DDBJ databases">
        <title>Clostridiaceae gen. nov. sp. nov., isolated from sediment in Xinjiang, China.</title>
        <authorList>
            <person name="Zhang R."/>
        </authorList>
    </citation>
    <scope>NUCLEOTIDE SEQUENCE</scope>
    <source>
        <strain evidence="5">D2Q-11</strain>
    </source>
</reference>
<dbReference type="GO" id="GO:0046872">
    <property type="term" value="F:metal ion binding"/>
    <property type="evidence" value="ECO:0007669"/>
    <property type="project" value="UniProtKB-KW"/>
</dbReference>
<organism evidence="5 6">
    <name type="scientific">Anaeromonas frigoriresistens</name>
    <dbReference type="NCBI Taxonomy" id="2683708"/>
    <lineage>
        <taxon>Bacteria</taxon>
        <taxon>Bacillati</taxon>
        <taxon>Bacillota</taxon>
        <taxon>Tissierellia</taxon>
        <taxon>Tissierellales</taxon>
        <taxon>Thermohalobacteraceae</taxon>
        <taxon>Anaeromonas</taxon>
    </lineage>
</organism>
<dbReference type="SUPFAM" id="SSF54862">
    <property type="entry name" value="4Fe-4S ferredoxins"/>
    <property type="match status" value="1"/>
</dbReference>
<dbReference type="InterPro" id="IPR017900">
    <property type="entry name" value="4Fe4S_Fe_S_CS"/>
</dbReference>
<evidence type="ECO:0000256" key="3">
    <source>
        <dbReference type="ARBA" id="ARBA00023014"/>
    </source>
</evidence>
<feature type="domain" description="4Fe-4S ferredoxin-type" evidence="4">
    <location>
        <begin position="86"/>
        <end position="115"/>
    </location>
</feature>
<evidence type="ECO:0000313" key="5">
    <source>
        <dbReference type="EMBL" id="MBS4537381.1"/>
    </source>
</evidence>
<dbReference type="RefSeq" id="WP_203365312.1">
    <property type="nucleotide sequence ID" value="NZ_WSFT01000016.1"/>
</dbReference>
<gene>
    <name evidence="5" type="ORF">GOQ27_02845</name>
</gene>
<accession>A0A942Z5F5</accession>
<dbReference type="EMBL" id="WSFT01000016">
    <property type="protein sequence ID" value="MBS4537381.1"/>
    <property type="molecule type" value="Genomic_DNA"/>
</dbReference>
<evidence type="ECO:0000256" key="2">
    <source>
        <dbReference type="ARBA" id="ARBA00023004"/>
    </source>
</evidence>
<sequence length="169" mass="19014">MAKVYGQTGNIANKVAEFLQKKGFGASPNHSMDGQLDYSMAAEWAGIAIIGRHSMVITKKHGHCHRLSVVYTNIENLDEFINRNTEDIRWIREFCKKCGKCIRKCPSGAILQEPVALDGINPTRIDYEKCCEGFINYGCGICIKVCPFTTGNYEKIKEAFLKTNKKTKK</sequence>
<dbReference type="Pfam" id="PF12838">
    <property type="entry name" value="Fer4_7"/>
    <property type="match status" value="1"/>
</dbReference>
<dbReference type="PANTHER" id="PTHR42827:SF1">
    <property type="entry name" value="IRON-SULFUR CLUSTER-BINDING PROTEIN"/>
    <property type="match status" value="1"/>
</dbReference>